<reference evidence="1 2" key="1">
    <citation type="submission" date="2023-02" db="EMBL/GenBank/DDBJ databases">
        <title>LHISI_Scaffold_Assembly.</title>
        <authorList>
            <person name="Stuart O.P."/>
            <person name="Cleave R."/>
            <person name="Magrath M.J.L."/>
            <person name="Mikheyev A.S."/>
        </authorList>
    </citation>
    <scope>NUCLEOTIDE SEQUENCE [LARGE SCALE GENOMIC DNA]</scope>
    <source>
        <strain evidence="1">Daus_M_001</strain>
        <tissue evidence="1">Leg muscle</tissue>
    </source>
</reference>
<organism evidence="1 2">
    <name type="scientific">Dryococelus australis</name>
    <dbReference type="NCBI Taxonomy" id="614101"/>
    <lineage>
        <taxon>Eukaryota</taxon>
        <taxon>Metazoa</taxon>
        <taxon>Ecdysozoa</taxon>
        <taxon>Arthropoda</taxon>
        <taxon>Hexapoda</taxon>
        <taxon>Insecta</taxon>
        <taxon>Pterygota</taxon>
        <taxon>Neoptera</taxon>
        <taxon>Polyneoptera</taxon>
        <taxon>Phasmatodea</taxon>
        <taxon>Verophasmatodea</taxon>
        <taxon>Anareolatae</taxon>
        <taxon>Phasmatidae</taxon>
        <taxon>Eurycanthinae</taxon>
        <taxon>Dryococelus</taxon>
    </lineage>
</organism>
<evidence type="ECO:0000313" key="2">
    <source>
        <dbReference type="Proteomes" id="UP001159363"/>
    </source>
</evidence>
<protein>
    <submittedName>
        <fullName evidence="1">Uncharacterized protein</fullName>
    </submittedName>
</protein>
<gene>
    <name evidence="1" type="ORF">PR048_006841</name>
</gene>
<proteinExistence type="predicted"/>
<comment type="caution">
    <text evidence="1">The sequence shown here is derived from an EMBL/GenBank/DDBJ whole genome shotgun (WGS) entry which is preliminary data.</text>
</comment>
<evidence type="ECO:0000313" key="1">
    <source>
        <dbReference type="EMBL" id="KAJ8894229.1"/>
    </source>
</evidence>
<accession>A0ABQ9IC17</accession>
<dbReference type="Proteomes" id="UP001159363">
    <property type="component" value="Chromosome 2"/>
</dbReference>
<dbReference type="EMBL" id="JARBHB010000002">
    <property type="protein sequence ID" value="KAJ8894229.1"/>
    <property type="molecule type" value="Genomic_DNA"/>
</dbReference>
<keyword evidence="2" id="KW-1185">Reference proteome</keyword>
<name>A0ABQ9IC17_9NEOP</name>
<sequence>MLPYWLGCAGWQVCYEALIGEHRSDTLQVRDVILLACAAGLRGMSGYLTSPTRMKRGEYGAARECKGGRKRMFPAKNPQRSVIVWHDPHVRKSGERTHREANLPRLGGRRVVQPLNHRGSRLSTICIIPPMLKAVHDKTNPKNFDKKTLWPRFSQSTSSSTAAIRGKEQKEVQQFKSSMEQSLLASQQGKPGSIPDRATPGLWHVGIVPDDAAGLRVFSTISCFTPPFRSCAAPYSRQSLTLTLKTSLLTAAPISSLTHHLVALTASSSSHVTDAGNSSRYHEFQPHALGKQHNALLKWRERVIRQSVPKDEPFLVEPSWSHPQHGASHSRMKHFPIREIGHAISPPVYITTACFLPTIRNCFGQELCPVAPSWFETRFEIGSKIDTDNCCTIRVQSWTGDWYEVHSEPSKLAVLNLDPRSAAIVDKCRSRRASDEGGRSLHERADVITALAECSRFQLCLSSSLHTFHHLPPPPPAAQLFPLPPRRPQLDRASRLDCGLDASPRICDLPSPRSSLSLRISLPPLTPTWSSDVDIGKNIDIIYTATSRFRGSRVERCSTDRDVSAHGHDMARDTGAWRGSSICDLMCDVSAKGPINVSRLSLLKMPYGFSPLSGKLFSLEALICYNPFMEKKEGPSTRIYSYESHDPGDAHICAPQIKGVLAVPASLGKGGRWRRGRGNGKQGRVRLEKCDGNKPTARPTTTGKHLNSCRRYDRGRGEVAAWLKEFCSSEAYKRGSARGDRCMRTNTLIASTRKALNWRAVSPSITHFYEIFSGAAVQENENGFRLAVQVSRGLFRRDPPCEGVFSLTRPFGIRQHRHSSYVMHVQAVDTCQKTCDNLATLQVTQLVVVRADYMLALLGNWQLAINYGCSRRRNDAFDAGVLISGLAARVYVYTGLMSDWPLRAAKGSLLVEPPAGKCVTRR</sequence>